<dbReference type="EMBL" id="CAJZBQ010000037">
    <property type="protein sequence ID" value="CAG9325072.1"/>
    <property type="molecule type" value="Genomic_DNA"/>
</dbReference>
<dbReference type="Gene3D" id="1.25.40.10">
    <property type="entry name" value="Tetratricopeptide repeat domain"/>
    <property type="match status" value="2"/>
</dbReference>
<dbReference type="InterPro" id="IPR000048">
    <property type="entry name" value="IQ_motif_EF-hand-BS"/>
</dbReference>
<dbReference type="Pfam" id="PF00612">
    <property type="entry name" value="IQ"/>
    <property type="match status" value="4"/>
</dbReference>
<dbReference type="InterPro" id="IPR019734">
    <property type="entry name" value="TPR_rpt"/>
</dbReference>
<dbReference type="PROSITE" id="PS50096">
    <property type="entry name" value="IQ"/>
    <property type="match status" value="3"/>
</dbReference>
<evidence type="ECO:0000256" key="1">
    <source>
        <dbReference type="ARBA" id="ARBA00022737"/>
    </source>
</evidence>
<evidence type="ECO:0000256" key="3">
    <source>
        <dbReference type="PROSITE-ProRule" id="PRU00339"/>
    </source>
</evidence>
<dbReference type="Proteomes" id="UP001162131">
    <property type="component" value="Unassembled WGS sequence"/>
</dbReference>
<dbReference type="InterPro" id="IPR027417">
    <property type="entry name" value="P-loop_NTPase"/>
</dbReference>
<dbReference type="PANTHER" id="PTHR45641">
    <property type="entry name" value="TETRATRICOPEPTIDE REPEAT PROTEIN (AFU_ORTHOLOGUE AFUA_6G03870)"/>
    <property type="match status" value="1"/>
</dbReference>
<dbReference type="PROSITE" id="PS50005">
    <property type="entry name" value="TPR"/>
    <property type="match status" value="1"/>
</dbReference>
<dbReference type="PANTHER" id="PTHR45641:SF19">
    <property type="entry name" value="NEPHROCYSTIN-3"/>
    <property type="match status" value="1"/>
</dbReference>
<keyword evidence="1" id="KW-0677">Repeat</keyword>
<reference evidence="5" key="1">
    <citation type="submission" date="2021-09" db="EMBL/GenBank/DDBJ databases">
        <authorList>
            <consortium name="AG Swart"/>
            <person name="Singh M."/>
            <person name="Singh A."/>
            <person name="Seah K."/>
            <person name="Emmerich C."/>
        </authorList>
    </citation>
    <scope>NUCLEOTIDE SEQUENCE</scope>
    <source>
        <strain evidence="5">ATCC30299</strain>
    </source>
</reference>
<dbReference type="SUPFAM" id="SSF48452">
    <property type="entry name" value="TPR-like"/>
    <property type="match status" value="1"/>
</dbReference>
<dbReference type="InterPro" id="IPR011990">
    <property type="entry name" value="TPR-like_helical_dom_sf"/>
</dbReference>
<evidence type="ECO:0000256" key="4">
    <source>
        <dbReference type="SAM" id="MobiDB-lite"/>
    </source>
</evidence>
<keyword evidence="6" id="KW-1185">Reference proteome</keyword>
<sequence>MMPDVKIDDEVSAMNFNKLAMSYLREGELNLAFDLLKKAEGILLGKEDQKSMKLLGTTWNNLGCFFKRSGELNKALLYLKNALELENDYPTDSINIAGTHLNICAIYSQLGEHNKALEFSIEALDILNSCHDKNENLLETLMIAYHNVGTEYEYLNQKKNALNIYRKGYGLSLKYLGEDHDLTETLKIGLENAKLSSLRGKERILSPIEFSRVSPQRKREAESLSSVSGSHIIDTKNRWDSDVTYQKLPNTFSKRLSDHINDPIRISHASSNVTSTKSTVKSLGLLSTQPFSRPRFNTFVKKRKDPMNVLNNSFEPKKLVSFSVPPKKNNTYKYVQPRYINNPSIKKHSCLNHENYTSKTPIPPNWKKKPTYTRPGKSVTPVPEKRNSVENKIVSKSVEISSGNENGLENSAINIQKNWKRYQAMKNFHVSKFIEKQEQNAKTYIDKDAIGIKQTRIVKVIEKDKEKRVNFDLTPMPMKVKMESPEPKINKKMISMAKYEKEKEKIVKIQANIKRWLQRKRFLKIKSNIIKVQAKYRSYITRKLYKAIHEAIIYIQTVFRGYRTRKLLKYSYSFL</sequence>
<accession>A0AAU9JDT8</accession>
<feature type="region of interest" description="Disordered" evidence="4">
    <location>
        <begin position="361"/>
        <end position="387"/>
    </location>
</feature>
<proteinExistence type="predicted"/>
<evidence type="ECO:0000313" key="6">
    <source>
        <dbReference type="Proteomes" id="UP001162131"/>
    </source>
</evidence>
<dbReference type="AlphaFoldDB" id="A0AAU9JDT8"/>
<protein>
    <submittedName>
        <fullName evidence="5">Uncharacterized protein</fullName>
    </submittedName>
</protein>
<organism evidence="5 6">
    <name type="scientific">Blepharisma stoltei</name>
    <dbReference type="NCBI Taxonomy" id="1481888"/>
    <lineage>
        <taxon>Eukaryota</taxon>
        <taxon>Sar</taxon>
        <taxon>Alveolata</taxon>
        <taxon>Ciliophora</taxon>
        <taxon>Postciliodesmatophora</taxon>
        <taxon>Heterotrichea</taxon>
        <taxon>Heterotrichida</taxon>
        <taxon>Blepharismidae</taxon>
        <taxon>Blepharisma</taxon>
    </lineage>
</organism>
<dbReference type="SMART" id="SM00015">
    <property type="entry name" value="IQ"/>
    <property type="match status" value="4"/>
</dbReference>
<keyword evidence="2 3" id="KW-0802">TPR repeat</keyword>
<gene>
    <name evidence="5" type="ORF">BSTOLATCC_MIC37818</name>
</gene>
<evidence type="ECO:0000313" key="5">
    <source>
        <dbReference type="EMBL" id="CAG9325072.1"/>
    </source>
</evidence>
<feature type="repeat" description="TPR" evidence="3">
    <location>
        <begin position="56"/>
        <end position="89"/>
    </location>
</feature>
<dbReference type="CDD" id="cd23767">
    <property type="entry name" value="IQCD"/>
    <property type="match status" value="1"/>
</dbReference>
<evidence type="ECO:0000256" key="2">
    <source>
        <dbReference type="ARBA" id="ARBA00022803"/>
    </source>
</evidence>
<dbReference type="Pfam" id="PF13181">
    <property type="entry name" value="TPR_8"/>
    <property type="match status" value="1"/>
</dbReference>
<comment type="caution">
    <text evidence="5">The sequence shown here is derived from an EMBL/GenBank/DDBJ whole genome shotgun (WGS) entry which is preliminary data.</text>
</comment>
<dbReference type="SMART" id="SM00028">
    <property type="entry name" value="TPR"/>
    <property type="match status" value="3"/>
</dbReference>
<dbReference type="SUPFAM" id="SSF52540">
    <property type="entry name" value="P-loop containing nucleoside triphosphate hydrolases"/>
    <property type="match status" value="1"/>
</dbReference>
<dbReference type="Gene3D" id="1.20.5.190">
    <property type="match status" value="1"/>
</dbReference>
<name>A0AAU9JDT8_9CILI</name>